<dbReference type="Gene3D" id="3.40.50.1820">
    <property type="entry name" value="alpha/beta hydrolase"/>
    <property type="match status" value="1"/>
</dbReference>
<organism evidence="5 6">
    <name type="scientific">Panacagrimonas perspica</name>
    <dbReference type="NCBI Taxonomy" id="381431"/>
    <lineage>
        <taxon>Bacteria</taxon>
        <taxon>Pseudomonadati</taxon>
        <taxon>Pseudomonadota</taxon>
        <taxon>Gammaproteobacteria</taxon>
        <taxon>Nevskiales</taxon>
        <taxon>Nevskiaceae</taxon>
        <taxon>Panacagrimonas</taxon>
    </lineage>
</organism>
<keyword evidence="6" id="KW-1185">Reference proteome</keyword>
<dbReference type="Pfam" id="PF07676">
    <property type="entry name" value="PD40"/>
    <property type="match status" value="1"/>
</dbReference>
<dbReference type="GO" id="GO:0004252">
    <property type="term" value="F:serine-type endopeptidase activity"/>
    <property type="evidence" value="ECO:0007669"/>
    <property type="project" value="TreeGrafter"/>
</dbReference>
<dbReference type="GO" id="GO:0004177">
    <property type="term" value="F:aminopeptidase activity"/>
    <property type="evidence" value="ECO:0007669"/>
    <property type="project" value="UniProtKB-KW"/>
</dbReference>
<dbReference type="InterPro" id="IPR011659">
    <property type="entry name" value="WD40"/>
</dbReference>
<dbReference type="RefSeq" id="WP_210772625.1">
    <property type="nucleotide sequence ID" value="NZ_MWIN01000031.1"/>
</dbReference>
<dbReference type="InterPro" id="IPR001375">
    <property type="entry name" value="Peptidase_S9_cat"/>
</dbReference>
<evidence type="ECO:0000256" key="3">
    <source>
        <dbReference type="SAM" id="SignalP"/>
    </source>
</evidence>
<comment type="caution">
    <text evidence="5">The sequence shown here is derived from an EMBL/GenBank/DDBJ whole genome shotgun (WGS) entry which is preliminary data.</text>
</comment>
<dbReference type="Pfam" id="PF00326">
    <property type="entry name" value="Peptidase_S9"/>
    <property type="match status" value="1"/>
</dbReference>
<name>A0A4R7P456_9GAMM</name>
<feature type="chain" id="PRO_5030099538" evidence="3">
    <location>
        <begin position="21"/>
        <end position="642"/>
    </location>
</feature>
<evidence type="ECO:0000313" key="6">
    <source>
        <dbReference type="Proteomes" id="UP000295341"/>
    </source>
</evidence>
<keyword evidence="2" id="KW-0720">Serine protease</keyword>
<keyword evidence="5" id="KW-0031">Aminopeptidase</keyword>
<feature type="signal peptide" evidence="3">
    <location>
        <begin position="1"/>
        <end position="20"/>
    </location>
</feature>
<sequence length="642" mass="71426">MRGRWAWCLFVSLIPGLALAAAEVSRIERGNLVMENLPEVPAEFSERINAYQQTRSASFRGWTADGSALITTRFGETAQVHRVAMPGGARTQLTFYPEPIAEALPAPHGADFVFGKDKGGDEFYQLWNYDAKRGLATRLTEGRARNTAAIWSNDGKRLAYSTTRRNGRDTDIHVLDPATRQSHAVHESEGTWMTLDWSPDDRWLLAQKYISINQTELWLLPAQGGAPLRFHPSTHPIAFGAARYARDGKGIYYISDEDSDVRRLRYEAIDGRDARVVSGEISWDVDHLALSDGGAFLAYTINADGFSELHVLDLRTGKPMRLPAVPRGVIDDLHFDAKGRQLGFSLNNSRNAGDVYSIRLSQRQLLRWTASETGGLDASKFVEPELVRFPSFDARSIPAFYYRAPQDGPRPVLIQIHGGPEAQALPLFSPITEFYLRELGVSVLVPNVRGSDGYGKAYLQLDNAEKREDSVKDIGALLDWIATRPELDRTRVAVAGGSYGGYMTLASLATFNDRLRCGIDTVGISNFVTFLGNTQDYRRDLRRAEYGDERDPAMRALLERISPTTNAHKIRRPLYVIQGANDPRVPASEAEQIVKTVRSQGGEVWYLLAKDEGHGFRKKANRDLATTSGAMFLQSCLSESIP</sequence>
<keyword evidence="5" id="KW-0645">Protease</keyword>
<dbReference type="PANTHER" id="PTHR42776">
    <property type="entry name" value="SERINE PEPTIDASE S9 FAMILY MEMBER"/>
    <property type="match status" value="1"/>
</dbReference>
<evidence type="ECO:0000256" key="1">
    <source>
        <dbReference type="ARBA" id="ARBA00022801"/>
    </source>
</evidence>
<dbReference type="InterPro" id="IPR029058">
    <property type="entry name" value="AB_hydrolase_fold"/>
</dbReference>
<protein>
    <submittedName>
        <fullName evidence="5">Dipeptidyl aminopeptidase/acylaminoacyl peptidase</fullName>
    </submittedName>
</protein>
<evidence type="ECO:0000259" key="4">
    <source>
        <dbReference type="Pfam" id="PF00326"/>
    </source>
</evidence>
<evidence type="ECO:0000256" key="2">
    <source>
        <dbReference type="ARBA" id="ARBA00022825"/>
    </source>
</evidence>
<reference evidence="5 6" key="1">
    <citation type="submission" date="2019-03" db="EMBL/GenBank/DDBJ databases">
        <title>Genomic Encyclopedia of Type Strains, Phase IV (KMG-IV): sequencing the most valuable type-strain genomes for metagenomic binning, comparative biology and taxonomic classification.</title>
        <authorList>
            <person name="Goeker M."/>
        </authorList>
    </citation>
    <scope>NUCLEOTIDE SEQUENCE [LARGE SCALE GENOMIC DNA]</scope>
    <source>
        <strain evidence="5 6">DSM 26377</strain>
    </source>
</reference>
<dbReference type="GO" id="GO:0006508">
    <property type="term" value="P:proteolysis"/>
    <property type="evidence" value="ECO:0007669"/>
    <property type="project" value="InterPro"/>
</dbReference>
<dbReference type="SUPFAM" id="SSF82171">
    <property type="entry name" value="DPP6 N-terminal domain-like"/>
    <property type="match status" value="1"/>
</dbReference>
<feature type="domain" description="Peptidase S9 prolyl oligopeptidase catalytic" evidence="4">
    <location>
        <begin position="434"/>
        <end position="638"/>
    </location>
</feature>
<gene>
    <name evidence="5" type="ORF">DFR24_2787</name>
</gene>
<keyword evidence="1" id="KW-0378">Hydrolase</keyword>
<accession>A0A4R7P456</accession>
<dbReference type="AlphaFoldDB" id="A0A4R7P456"/>
<evidence type="ECO:0000313" key="5">
    <source>
        <dbReference type="EMBL" id="TDU28418.1"/>
    </source>
</evidence>
<proteinExistence type="predicted"/>
<dbReference type="EMBL" id="SOBT01000009">
    <property type="protein sequence ID" value="TDU28418.1"/>
    <property type="molecule type" value="Genomic_DNA"/>
</dbReference>
<dbReference type="PANTHER" id="PTHR42776:SF27">
    <property type="entry name" value="DIPEPTIDYL PEPTIDASE FAMILY MEMBER 6"/>
    <property type="match status" value="1"/>
</dbReference>
<dbReference type="Gene3D" id="2.120.10.30">
    <property type="entry name" value="TolB, C-terminal domain"/>
    <property type="match status" value="1"/>
</dbReference>
<dbReference type="InterPro" id="IPR011042">
    <property type="entry name" value="6-blade_b-propeller_TolB-like"/>
</dbReference>
<dbReference type="SUPFAM" id="SSF53474">
    <property type="entry name" value="alpha/beta-Hydrolases"/>
    <property type="match status" value="1"/>
</dbReference>
<dbReference type="Proteomes" id="UP000295341">
    <property type="component" value="Unassembled WGS sequence"/>
</dbReference>
<keyword evidence="3" id="KW-0732">Signal</keyword>